<evidence type="ECO:0000313" key="2">
    <source>
        <dbReference type="EMBL" id="CRK95880.1"/>
    </source>
</evidence>
<evidence type="ECO:0000313" key="3">
    <source>
        <dbReference type="Proteomes" id="UP000183832"/>
    </source>
</evidence>
<name>A0A1J1I6J1_9DIPT</name>
<dbReference type="EMBL" id="CVRI01000043">
    <property type="protein sequence ID" value="CRK95880.1"/>
    <property type="molecule type" value="Genomic_DNA"/>
</dbReference>
<proteinExistence type="predicted"/>
<organism evidence="2 3">
    <name type="scientific">Clunio marinus</name>
    <dbReference type="NCBI Taxonomy" id="568069"/>
    <lineage>
        <taxon>Eukaryota</taxon>
        <taxon>Metazoa</taxon>
        <taxon>Ecdysozoa</taxon>
        <taxon>Arthropoda</taxon>
        <taxon>Hexapoda</taxon>
        <taxon>Insecta</taxon>
        <taxon>Pterygota</taxon>
        <taxon>Neoptera</taxon>
        <taxon>Endopterygota</taxon>
        <taxon>Diptera</taxon>
        <taxon>Nematocera</taxon>
        <taxon>Chironomoidea</taxon>
        <taxon>Chironomidae</taxon>
        <taxon>Clunio</taxon>
    </lineage>
</organism>
<feature type="signal peptide" evidence="1">
    <location>
        <begin position="1"/>
        <end position="16"/>
    </location>
</feature>
<keyword evidence="1" id="KW-0732">Signal</keyword>
<dbReference type="Proteomes" id="UP000183832">
    <property type="component" value="Unassembled WGS sequence"/>
</dbReference>
<reference evidence="2 3" key="1">
    <citation type="submission" date="2015-04" db="EMBL/GenBank/DDBJ databases">
        <authorList>
            <person name="Syromyatnikov M.Y."/>
            <person name="Popov V.N."/>
        </authorList>
    </citation>
    <scope>NUCLEOTIDE SEQUENCE [LARGE SCALE GENOMIC DNA]</scope>
</reference>
<dbReference type="AlphaFoldDB" id="A0A1J1I6J1"/>
<sequence length="99" mass="10731">MKVLLVLSVFCALTNAAPSAVLTPLLARVEGEAPASTVHAAHVVQQVVPQPQVISYSLPSAVVHAPIITAYNLPSHINRINFGKLFFCKYLFQKFSSEL</sequence>
<protein>
    <submittedName>
        <fullName evidence="2">CLUMA_CG009326, isoform A</fullName>
    </submittedName>
</protein>
<gene>
    <name evidence="2" type="ORF">CLUMA_CG009326</name>
</gene>
<evidence type="ECO:0000256" key="1">
    <source>
        <dbReference type="SAM" id="SignalP"/>
    </source>
</evidence>
<accession>A0A1J1I6J1</accession>
<feature type="chain" id="PRO_5012362510" evidence="1">
    <location>
        <begin position="17"/>
        <end position="99"/>
    </location>
</feature>
<keyword evidence="3" id="KW-1185">Reference proteome</keyword>